<dbReference type="InterPro" id="IPR015413">
    <property type="entry name" value="Methionyl/Leucyl_tRNA_Synth"/>
</dbReference>
<dbReference type="InterPro" id="IPR033911">
    <property type="entry name" value="MetRS_core"/>
</dbReference>
<evidence type="ECO:0000256" key="9">
    <source>
        <dbReference type="RuleBase" id="RU363039"/>
    </source>
</evidence>
<dbReference type="NCBIfam" id="TIGR00398">
    <property type="entry name" value="metG"/>
    <property type="match status" value="1"/>
</dbReference>
<evidence type="ECO:0000256" key="1">
    <source>
        <dbReference type="ARBA" id="ARBA00012838"/>
    </source>
</evidence>
<dbReference type="SUPFAM" id="SSF52374">
    <property type="entry name" value="Nucleotidylyl transferase"/>
    <property type="match status" value="1"/>
</dbReference>
<comment type="similarity">
    <text evidence="9">Belongs to the class-I aminoacyl-tRNA synthetase family.</text>
</comment>
<evidence type="ECO:0000256" key="3">
    <source>
        <dbReference type="ARBA" id="ARBA00022741"/>
    </source>
</evidence>
<dbReference type="AlphaFoldDB" id="A0A553PP08"/>
<evidence type="ECO:0000256" key="8">
    <source>
        <dbReference type="ARBA" id="ARBA00030331"/>
    </source>
</evidence>
<dbReference type="Pfam" id="PF19303">
    <property type="entry name" value="Anticodon_3"/>
    <property type="match status" value="1"/>
</dbReference>
<dbReference type="EMBL" id="VCGU01000002">
    <property type="protein sequence ID" value="TRY79406.1"/>
    <property type="molecule type" value="Genomic_DNA"/>
</dbReference>
<dbReference type="PANTHER" id="PTHR43326:SF1">
    <property type="entry name" value="METHIONINE--TRNA LIGASE, MITOCHONDRIAL"/>
    <property type="match status" value="1"/>
</dbReference>
<dbReference type="PANTHER" id="PTHR43326">
    <property type="entry name" value="METHIONYL-TRNA SYNTHETASE"/>
    <property type="match status" value="1"/>
</dbReference>
<dbReference type="SUPFAM" id="SSF47323">
    <property type="entry name" value="Anticodon-binding domain of a subclass of class I aminoacyl-tRNA synthetases"/>
    <property type="match status" value="1"/>
</dbReference>
<gene>
    <name evidence="12" type="ORF">TCAL_07053</name>
</gene>
<evidence type="ECO:0000259" key="11">
    <source>
        <dbReference type="Pfam" id="PF19303"/>
    </source>
</evidence>
<dbReference type="GO" id="GO:0004825">
    <property type="term" value="F:methionine-tRNA ligase activity"/>
    <property type="evidence" value="ECO:0007669"/>
    <property type="project" value="UniProtKB-EC"/>
</dbReference>
<proteinExistence type="inferred from homology"/>
<dbReference type="Gene3D" id="1.10.730.10">
    <property type="entry name" value="Isoleucyl-tRNA Synthetase, Domain 1"/>
    <property type="match status" value="1"/>
</dbReference>
<dbReference type="Pfam" id="PF09334">
    <property type="entry name" value="tRNA-synt_1g"/>
    <property type="match status" value="1"/>
</dbReference>
<dbReference type="Proteomes" id="UP000318571">
    <property type="component" value="Chromosome 6"/>
</dbReference>
<keyword evidence="3 9" id="KW-0547">Nucleotide-binding</keyword>
<comment type="caution">
    <text evidence="12">The sequence shown here is derived from an EMBL/GenBank/DDBJ whole genome shotgun (WGS) entry which is preliminary data.</text>
</comment>
<dbReference type="InterPro" id="IPR041872">
    <property type="entry name" value="Anticodon_Met"/>
</dbReference>
<dbReference type="InterPro" id="IPR014758">
    <property type="entry name" value="Met-tRNA_synth"/>
</dbReference>
<evidence type="ECO:0000313" key="13">
    <source>
        <dbReference type="Proteomes" id="UP000318571"/>
    </source>
</evidence>
<dbReference type="InterPro" id="IPR023457">
    <property type="entry name" value="Met-tRNA_synth_2"/>
</dbReference>
<feature type="domain" description="Methionyl-tRNA synthetase anticodon-binding" evidence="11">
    <location>
        <begin position="400"/>
        <end position="486"/>
    </location>
</feature>
<evidence type="ECO:0000256" key="4">
    <source>
        <dbReference type="ARBA" id="ARBA00022840"/>
    </source>
</evidence>
<dbReference type="PRINTS" id="PR01041">
    <property type="entry name" value="TRNASYNTHMET"/>
</dbReference>
<reference evidence="12 13" key="1">
    <citation type="journal article" date="2018" name="Nat. Ecol. Evol.">
        <title>Genomic signatures of mitonuclear coevolution across populations of Tigriopus californicus.</title>
        <authorList>
            <person name="Barreto F.S."/>
            <person name="Watson E.T."/>
            <person name="Lima T.G."/>
            <person name="Willett C.S."/>
            <person name="Edmands S."/>
            <person name="Li W."/>
            <person name="Burton R.S."/>
        </authorList>
    </citation>
    <scope>NUCLEOTIDE SEQUENCE [LARGE SCALE GENOMIC DNA]</scope>
    <source>
        <strain evidence="12 13">San Diego</strain>
    </source>
</reference>
<dbReference type="InterPro" id="IPR009080">
    <property type="entry name" value="tRNAsynth_Ia_anticodon-bd"/>
</dbReference>
<dbReference type="GO" id="GO:0006431">
    <property type="term" value="P:methionyl-tRNA aminoacylation"/>
    <property type="evidence" value="ECO:0007669"/>
    <property type="project" value="InterPro"/>
</dbReference>
<keyword evidence="5 9" id="KW-0648">Protein biosynthesis</keyword>
<dbReference type="EC" id="6.1.1.10" evidence="1"/>
<evidence type="ECO:0000313" key="12">
    <source>
        <dbReference type="EMBL" id="TRY79406.1"/>
    </source>
</evidence>
<dbReference type="Gene3D" id="2.170.220.10">
    <property type="match status" value="1"/>
</dbReference>
<accession>A0A553PP08</accession>
<name>A0A553PP08_TIGCA</name>
<organism evidence="12 13">
    <name type="scientific">Tigriopus californicus</name>
    <name type="common">Marine copepod</name>
    <dbReference type="NCBI Taxonomy" id="6832"/>
    <lineage>
        <taxon>Eukaryota</taxon>
        <taxon>Metazoa</taxon>
        <taxon>Ecdysozoa</taxon>
        <taxon>Arthropoda</taxon>
        <taxon>Crustacea</taxon>
        <taxon>Multicrustacea</taxon>
        <taxon>Hexanauplia</taxon>
        <taxon>Copepoda</taxon>
        <taxon>Harpacticoida</taxon>
        <taxon>Harpacticidae</taxon>
        <taxon>Tigriopus</taxon>
    </lineage>
</organism>
<evidence type="ECO:0000259" key="10">
    <source>
        <dbReference type="Pfam" id="PF09334"/>
    </source>
</evidence>
<keyword evidence="13" id="KW-1185">Reference proteome</keyword>
<keyword evidence="2 9" id="KW-0436">Ligase</keyword>
<evidence type="ECO:0000256" key="5">
    <source>
        <dbReference type="ARBA" id="ARBA00022917"/>
    </source>
</evidence>
<evidence type="ECO:0000256" key="7">
    <source>
        <dbReference type="ARBA" id="ARBA00026124"/>
    </source>
</evidence>
<protein>
    <recommendedName>
        <fullName evidence="7">Methionine--tRNA ligase, mitochondrial</fullName>
        <ecNumber evidence="1">6.1.1.10</ecNumber>
    </recommendedName>
    <alternativeName>
        <fullName evidence="8">Mitochondrial methionyl-tRNA synthetase</fullName>
    </alternativeName>
</protein>
<dbReference type="STRING" id="6832.A0A553PP08"/>
<dbReference type="OrthoDB" id="24670at2759"/>
<dbReference type="CDD" id="cd00814">
    <property type="entry name" value="MetRS_core"/>
    <property type="match status" value="1"/>
</dbReference>
<keyword evidence="4 9" id="KW-0067">ATP-binding</keyword>
<dbReference type="InterPro" id="IPR014729">
    <property type="entry name" value="Rossmann-like_a/b/a_fold"/>
</dbReference>
<sequence length="509" mass="58228">MNAGISARLITTPIYYANGPPHIGHLYSTVLADAFHRYQRLLGRKSILTTGTDEHGSKIQKKAMDTQQDPRVYVNHISSQYRALFEECQIDFQDFIRTTDSSHLETVQQTWSKMSENGFISKKQHSGWYCLPDEAFVPEDQTELVNGNMRTSKESGHPLEWTEEDNYTFSVCQFQETIHKWLKDNRIVKPHLFMGSLDSLFSSPIPDLSLSRPTSRVSWGIPVPQDPTQTIYVWFDALLNYLTMGQKHNIWPADVHVVGKDILKFHAIYFPAFLLANDLALPKRIFCHSHWTVDHKKMSKSLNNVVDPRQAMSITGPEGLRYYLLRQGVPGYDNNFDEDKLVHYFNQELADTLGNLLSRCTGAKLNPEQIRKPVNQELLDLALLSPLARKIVESQERLPNQVTECFEEFNFYQGITAIMDLLRATNTFVHEEQPWKMKDNPSRRDLVIHLSLESLRIAGILLQPIIPGISSNLLNKLNVTNRLWSGVTETGKEPVPLKMDGAVLVQKIK</sequence>
<keyword evidence="6 9" id="KW-0030">Aminoacyl-tRNA synthetase</keyword>
<dbReference type="GO" id="GO:0005524">
    <property type="term" value="F:ATP binding"/>
    <property type="evidence" value="ECO:0007669"/>
    <property type="project" value="UniProtKB-KW"/>
</dbReference>
<dbReference type="Gene3D" id="3.40.50.620">
    <property type="entry name" value="HUPs"/>
    <property type="match status" value="1"/>
</dbReference>
<evidence type="ECO:0000256" key="2">
    <source>
        <dbReference type="ARBA" id="ARBA00022598"/>
    </source>
</evidence>
<evidence type="ECO:0000256" key="6">
    <source>
        <dbReference type="ARBA" id="ARBA00023146"/>
    </source>
</evidence>
<dbReference type="OMA" id="NMFLPDR"/>
<feature type="domain" description="Methionyl/Leucyl tRNA synthetase" evidence="10">
    <location>
        <begin position="9"/>
        <end position="360"/>
    </location>
</feature>